<evidence type="ECO:0000313" key="1">
    <source>
        <dbReference type="EMBL" id="ACR80380.1"/>
    </source>
</evidence>
<dbReference type="Proteomes" id="UP000002382">
    <property type="component" value="Chromosome"/>
</dbReference>
<dbReference type="RefSeq" id="WP_015869024.1">
    <property type="nucleotide sequence ID" value="NC_012785.1"/>
</dbReference>
<keyword evidence="2" id="KW-1185">Reference proteome</keyword>
<dbReference type="CDD" id="cd09846">
    <property type="entry name" value="DUF1312"/>
    <property type="match status" value="1"/>
</dbReference>
<dbReference type="STRING" id="521045.Kole_1692"/>
<name>C5CFH2_KOSOT</name>
<dbReference type="KEGG" id="kol:Kole_1692"/>
<sequence length="123" mass="13778">MKYRLFRPLDLLVIIFLVVTIFAFSGKSPGLAQNIAEIYHDGMLYRTLDLTKEATYNVLDHMVVEVSEGSVRVIESDCPEKLCVKSGWISHPDIPIVCLPNKITIIIPSNGKKGDTEMDAITR</sequence>
<dbReference type="EMBL" id="CP001634">
    <property type="protein sequence ID" value="ACR80380.1"/>
    <property type="molecule type" value="Genomic_DNA"/>
</dbReference>
<evidence type="ECO:0000313" key="2">
    <source>
        <dbReference type="Proteomes" id="UP000002382"/>
    </source>
</evidence>
<reference evidence="1 2" key="1">
    <citation type="submission" date="2009-06" db="EMBL/GenBank/DDBJ databases">
        <title>Complete sequence of Thermotogales bacterium TBF 19.5.1.</title>
        <authorList>
            <consortium name="US DOE Joint Genome Institute"/>
            <person name="Lucas S."/>
            <person name="Copeland A."/>
            <person name="Lapidus A."/>
            <person name="Glavina del Rio T."/>
            <person name="Tice H."/>
            <person name="Bruce D."/>
            <person name="Goodwin L."/>
            <person name="Pitluck S."/>
            <person name="Chertkov O."/>
            <person name="Brettin T."/>
            <person name="Detter J.C."/>
            <person name="Han C."/>
            <person name="Schmutz J."/>
            <person name="Larimer F."/>
            <person name="Land M."/>
            <person name="Hauser L."/>
            <person name="Kyrpides N."/>
            <person name="Ovchinnikova G."/>
            <person name="Noll K."/>
        </authorList>
    </citation>
    <scope>NUCLEOTIDE SEQUENCE [LARGE SCALE GENOMIC DNA]</scope>
    <source>
        <strain evidence="2">ATCC BAA-1733 / DSM 21960 / TBF 19.5.1</strain>
    </source>
</reference>
<dbReference type="OrthoDB" id="47603at2"/>
<gene>
    <name evidence="1" type="ordered locus">Kole_1692</name>
</gene>
<dbReference type="InterPro" id="IPR038690">
    <property type="entry name" value="NusG_2_sf"/>
</dbReference>
<dbReference type="Gene3D" id="2.60.320.10">
    <property type="entry name" value="N-utilization substance G protein NusG, insert domain"/>
    <property type="match status" value="1"/>
</dbReference>
<organism evidence="1 2">
    <name type="scientific">Kosmotoga olearia (strain ATCC BAA-1733 / DSM 21960 / TBF 19.5.1)</name>
    <dbReference type="NCBI Taxonomy" id="521045"/>
    <lineage>
        <taxon>Bacteria</taxon>
        <taxon>Thermotogati</taxon>
        <taxon>Thermotogota</taxon>
        <taxon>Thermotogae</taxon>
        <taxon>Kosmotogales</taxon>
        <taxon>Kosmotogaceae</taxon>
        <taxon>Kosmotoga</taxon>
    </lineage>
</organism>
<proteinExistence type="predicted"/>
<dbReference type="eggNOG" id="COG5341">
    <property type="taxonomic scope" value="Bacteria"/>
</dbReference>
<accession>C5CFH2</accession>
<dbReference type="AlphaFoldDB" id="C5CFH2"/>
<reference evidence="1 2" key="2">
    <citation type="journal article" date="2011" name="J. Bacteriol.">
        <title>Genome Sequence of Kosmotoga olearia Strain TBF 19.5.1, a Thermophilic Bacterium with a Wide Growth Temperature Range, Isolated from the Troll B Oil Platform in the North Sea.</title>
        <authorList>
            <person name="Swithers K.S."/>
            <person name="Dipippo J.L."/>
            <person name="Bruce D.C."/>
            <person name="Detter C."/>
            <person name="Tapia R."/>
            <person name="Han S."/>
            <person name="Goodwin L.A."/>
            <person name="Han J."/>
            <person name="Woyke T."/>
            <person name="Pitluck S."/>
            <person name="Pennacchio L."/>
            <person name="Nolan M."/>
            <person name="Mikhailova N."/>
            <person name="Land M.L."/>
            <person name="Nesbo C.L."/>
            <person name="Gogarten J.P."/>
            <person name="Noll K.M."/>
        </authorList>
    </citation>
    <scope>NUCLEOTIDE SEQUENCE [LARGE SCALE GENOMIC DNA]</scope>
    <source>
        <strain evidence="2">ATCC BAA-1733 / DSM 21960 / TBF 19.5.1</strain>
    </source>
</reference>
<dbReference type="Pfam" id="PF07009">
    <property type="entry name" value="NusG_II"/>
    <property type="match status" value="1"/>
</dbReference>
<dbReference type="HOGENOM" id="CLU_130936_1_2_0"/>
<protein>
    <submittedName>
        <fullName evidence="1">Uncharacterized protein</fullName>
    </submittedName>
</protein>